<evidence type="ECO:0000256" key="1">
    <source>
        <dbReference type="SAM" id="MobiDB-lite"/>
    </source>
</evidence>
<organism evidence="2 3">
    <name type="scientific">Phytophthora fragariae</name>
    <dbReference type="NCBI Taxonomy" id="53985"/>
    <lineage>
        <taxon>Eukaryota</taxon>
        <taxon>Sar</taxon>
        <taxon>Stramenopiles</taxon>
        <taxon>Oomycota</taxon>
        <taxon>Peronosporomycetes</taxon>
        <taxon>Peronosporales</taxon>
        <taxon>Peronosporaceae</taxon>
        <taxon>Phytophthora</taxon>
    </lineage>
</organism>
<feature type="compositionally biased region" description="Basic residues" evidence="1">
    <location>
        <begin position="91"/>
        <end position="101"/>
    </location>
</feature>
<feature type="region of interest" description="Disordered" evidence="1">
    <location>
        <begin position="1"/>
        <end position="101"/>
    </location>
</feature>
<feature type="compositionally biased region" description="Polar residues" evidence="1">
    <location>
        <begin position="75"/>
        <end position="90"/>
    </location>
</feature>
<protein>
    <submittedName>
        <fullName evidence="2">Uncharacterized protein</fullName>
    </submittedName>
</protein>
<gene>
    <name evidence="2" type="ORF">PF008_g8024</name>
</gene>
<dbReference type="AlphaFoldDB" id="A0A6G0S0W8"/>
<dbReference type="Proteomes" id="UP000486351">
    <property type="component" value="Unassembled WGS sequence"/>
</dbReference>
<accession>A0A6G0S0W8</accession>
<feature type="compositionally biased region" description="Pro residues" evidence="1">
    <location>
        <begin position="1"/>
        <end position="21"/>
    </location>
</feature>
<dbReference type="EMBL" id="QXFY01000351">
    <property type="protein sequence ID" value="KAE9347001.1"/>
    <property type="molecule type" value="Genomic_DNA"/>
</dbReference>
<reference evidence="2 3" key="1">
    <citation type="submission" date="2018-09" db="EMBL/GenBank/DDBJ databases">
        <title>Genomic investigation of the strawberry pathogen Phytophthora fragariae indicates pathogenicity is determined by transcriptional variation in three key races.</title>
        <authorList>
            <person name="Adams T.M."/>
            <person name="Armitage A.D."/>
            <person name="Sobczyk M.K."/>
            <person name="Bates H.J."/>
            <person name="Dunwell J.M."/>
            <person name="Nellist C.F."/>
            <person name="Harrison R.J."/>
        </authorList>
    </citation>
    <scope>NUCLEOTIDE SEQUENCE [LARGE SCALE GENOMIC DNA]</scope>
    <source>
        <strain evidence="2 3">NOV-77</strain>
    </source>
</reference>
<sequence length="101" mass="10953">MPMPDQPTPKPPAPTQTPKPDQPTLTQTPKPDTPKIPPAVTPDTSESKSTKCHGAPDPKQALMQEPTMPPVQNPKKATTPTQKPSYTSAKRSSHKRKVRPS</sequence>
<name>A0A6G0S0W8_9STRA</name>
<comment type="caution">
    <text evidence="2">The sequence shown here is derived from an EMBL/GenBank/DDBJ whole genome shotgun (WGS) entry which is preliminary data.</text>
</comment>
<proteinExistence type="predicted"/>
<evidence type="ECO:0000313" key="2">
    <source>
        <dbReference type="EMBL" id="KAE9347001.1"/>
    </source>
</evidence>
<evidence type="ECO:0000313" key="3">
    <source>
        <dbReference type="Proteomes" id="UP000486351"/>
    </source>
</evidence>
<dbReference type="PRINTS" id="PR01217">
    <property type="entry name" value="PRICHEXTENSN"/>
</dbReference>